<organism evidence="6 7">
    <name type="scientific">Colocasia esculenta</name>
    <name type="common">Wild taro</name>
    <name type="synonym">Arum esculentum</name>
    <dbReference type="NCBI Taxonomy" id="4460"/>
    <lineage>
        <taxon>Eukaryota</taxon>
        <taxon>Viridiplantae</taxon>
        <taxon>Streptophyta</taxon>
        <taxon>Embryophyta</taxon>
        <taxon>Tracheophyta</taxon>
        <taxon>Spermatophyta</taxon>
        <taxon>Magnoliopsida</taxon>
        <taxon>Liliopsida</taxon>
        <taxon>Araceae</taxon>
        <taxon>Aroideae</taxon>
        <taxon>Colocasieae</taxon>
        <taxon>Colocasia</taxon>
    </lineage>
</organism>
<dbReference type="AlphaFoldDB" id="A0A843VV36"/>
<evidence type="ECO:0000259" key="5">
    <source>
        <dbReference type="PROSITE" id="PS51005"/>
    </source>
</evidence>
<dbReference type="InterPro" id="IPR003441">
    <property type="entry name" value="NAC-dom"/>
</dbReference>
<proteinExistence type="predicted"/>
<sequence length="201" mass="23457">MMKTISGLKVYHLRLSKSKVFAIFLRHPVHFSEILSYDLLVPLKAVLVHHQRMRALPVDRQTALWPRHTRATYRKQKAKVPNAPSPFAKKSGVQSKDLEWYFYCPGDRKYANGVRKNCATDIGYWKTTGKDRTISYNSQTVAMKKTLVFHLGRAPNGVRTDWVMHEYRLEDKKLADAGFLQIRKDDQFCRHYKKKLFSDGI</sequence>
<keyword evidence="4" id="KW-0539">Nucleus</keyword>
<name>A0A843VV36_COLES</name>
<feature type="domain" description="NAC" evidence="5">
    <location>
        <begin position="34"/>
        <end position="194"/>
    </location>
</feature>
<dbReference type="GO" id="GO:0003677">
    <property type="term" value="F:DNA binding"/>
    <property type="evidence" value="ECO:0007669"/>
    <property type="project" value="UniProtKB-KW"/>
</dbReference>
<dbReference type="PANTHER" id="PTHR31744:SF210">
    <property type="entry name" value="NAC DOMAIN-CONTAINING PROTEIN 86-LIKE"/>
    <property type="match status" value="1"/>
</dbReference>
<evidence type="ECO:0000256" key="2">
    <source>
        <dbReference type="ARBA" id="ARBA00023125"/>
    </source>
</evidence>
<dbReference type="Pfam" id="PF02365">
    <property type="entry name" value="NAM"/>
    <property type="match status" value="1"/>
</dbReference>
<dbReference type="Gene3D" id="2.170.150.80">
    <property type="entry name" value="NAC domain"/>
    <property type="match status" value="1"/>
</dbReference>
<comment type="caution">
    <text evidence="6">The sequence shown here is derived from an EMBL/GenBank/DDBJ whole genome shotgun (WGS) entry which is preliminary data.</text>
</comment>
<protein>
    <recommendedName>
        <fullName evidence="5">NAC domain-containing protein</fullName>
    </recommendedName>
</protein>
<dbReference type="OrthoDB" id="645697at2759"/>
<evidence type="ECO:0000313" key="7">
    <source>
        <dbReference type="Proteomes" id="UP000652761"/>
    </source>
</evidence>
<dbReference type="Proteomes" id="UP000652761">
    <property type="component" value="Unassembled WGS sequence"/>
</dbReference>
<gene>
    <name evidence="6" type="ORF">Taro_030843</name>
</gene>
<evidence type="ECO:0000313" key="6">
    <source>
        <dbReference type="EMBL" id="MQL98137.1"/>
    </source>
</evidence>
<keyword evidence="3" id="KW-0804">Transcription</keyword>
<reference evidence="6" key="1">
    <citation type="submission" date="2017-07" db="EMBL/GenBank/DDBJ databases">
        <title>Taro Niue Genome Assembly and Annotation.</title>
        <authorList>
            <person name="Atibalentja N."/>
            <person name="Keating K."/>
            <person name="Fields C.J."/>
        </authorList>
    </citation>
    <scope>NUCLEOTIDE SEQUENCE</scope>
    <source>
        <strain evidence="6">Niue_2</strain>
        <tissue evidence="6">Leaf</tissue>
    </source>
</reference>
<dbReference type="PROSITE" id="PS51005">
    <property type="entry name" value="NAC"/>
    <property type="match status" value="1"/>
</dbReference>
<evidence type="ECO:0000256" key="4">
    <source>
        <dbReference type="ARBA" id="ARBA00023242"/>
    </source>
</evidence>
<evidence type="ECO:0000256" key="3">
    <source>
        <dbReference type="ARBA" id="ARBA00023163"/>
    </source>
</evidence>
<accession>A0A843VV36</accession>
<keyword evidence="2" id="KW-0238">DNA-binding</keyword>
<keyword evidence="7" id="KW-1185">Reference proteome</keyword>
<dbReference type="PANTHER" id="PTHR31744">
    <property type="entry name" value="PROTEIN CUP-SHAPED COTYLEDON 2-RELATED"/>
    <property type="match status" value="1"/>
</dbReference>
<dbReference type="SUPFAM" id="SSF101941">
    <property type="entry name" value="NAC domain"/>
    <property type="match status" value="1"/>
</dbReference>
<dbReference type="EMBL" id="NMUH01002147">
    <property type="protein sequence ID" value="MQL98137.1"/>
    <property type="molecule type" value="Genomic_DNA"/>
</dbReference>
<keyword evidence="1" id="KW-0805">Transcription regulation</keyword>
<dbReference type="InterPro" id="IPR036093">
    <property type="entry name" value="NAC_dom_sf"/>
</dbReference>
<evidence type="ECO:0000256" key="1">
    <source>
        <dbReference type="ARBA" id="ARBA00023015"/>
    </source>
</evidence>
<dbReference type="GO" id="GO:0006355">
    <property type="term" value="P:regulation of DNA-templated transcription"/>
    <property type="evidence" value="ECO:0007669"/>
    <property type="project" value="InterPro"/>
</dbReference>